<dbReference type="SUPFAM" id="SSF52821">
    <property type="entry name" value="Rhodanese/Cell cycle control phosphatase"/>
    <property type="match status" value="1"/>
</dbReference>
<dbReference type="InterPro" id="IPR029039">
    <property type="entry name" value="Flavoprotein-like_sf"/>
</dbReference>
<dbReference type="RefSeq" id="WP_089245031.1">
    <property type="nucleotide sequence ID" value="NZ_FZOW01000004.1"/>
</dbReference>
<dbReference type="PROSITE" id="PS50206">
    <property type="entry name" value="RHODANESE_3"/>
    <property type="match status" value="1"/>
</dbReference>
<dbReference type="AlphaFoldDB" id="A0A239GC45"/>
<dbReference type="PANTHER" id="PTHR43408">
    <property type="entry name" value="FMN REDUCTASE (NADPH)"/>
    <property type="match status" value="1"/>
</dbReference>
<keyword evidence="2" id="KW-0288">FMN</keyword>
<dbReference type="Gene3D" id="3.40.250.10">
    <property type="entry name" value="Rhodanese-like domain"/>
    <property type="match status" value="1"/>
</dbReference>
<evidence type="ECO:0000256" key="1">
    <source>
        <dbReference type="ARBA" id="ARBA00022630"/>
    </source>
</evidence>
<organism evidence="5 6">
    <name type="scientific">Rhodococcoides kyotonense</name>
    <dbReference type="NCBI Taxonomy" id="398843"/>
    <lineage>
        <taxon>Bacteria</taxon>
        <taxon>Bacillati</taxon>
        <taxon>Actinomycetota</taxon>
        <taxon>Actinomycetes</taxon>
        <taxon>Mycobacteriales</taxon>
        <taxon>Nocardiaceae</taxon>
        <taxon>Rhodococcoides</taxon>
    </lineage>
</organism>
<dbReference type="CDD" id="cd00158">
    <property type="entry name" value="RHOD"/>
    <property type="match status" value="1"/>
</dbReference>
<gene>
    <name evidence="5" type="ORF">SAMN05421642_104146</name>
</gene>
<dbReference type="Proteomes" id="UP000198327">
    <property type="component" value="Unassembled WGS sequence"/>
</dbReference>
<dbReference type="InterPro" id="IPR051814">
    <property type="entry name" value="NAD(P)H-dep_FMN_reductase"/>
</dbReference>
<keyword evidence="6" id="KW-1185">Reference proteome</keyword>
<dbReference type="Pfam" id="PF00581">
    <property type="entry name" value="Rhodanese"/>
    <property type="match status" value="1"/>
</dbReference>
<dbReference type="PANTHER" id="PTHR43408:SF1">
    <property type="entry name" value="FMN REDUCTASE (NADPH)"/>
    <property type="match status" value="1"/>
</dbReference>
<evidence type="ECO:0000313" key="5">
    <source>
        <dbReference type="EMBL" id="SNS66282.1"/>
    </source>
</evidence>
<dbReference type="GO" id="GO:0016491">
    <property type="term" value="F:oxidoreductase activity"/>
    <property type="evidence" value="ECO:0007669"/>
    <property type="project" value="UniProtKB-KW"/>
</dbReference>
<proteinExistence type="predicted"/>
<evidence type="ECO:0000259" key="4">
    <source>
        <dbReference type="PROSITE" id="PS50206"/>
    </source>
</evidence>
<keyword evidence="1" id="KW-0285">Flavoprotein</keyword>
<dbReference type="InterPro" id="IPR036873">
    <property type="entry name" value="Rhodanese-like_dom_sf"/>
</dbReference>
<feature type="domain" description="Rhodanese" evidence="4">
    <location>
        <begin position="195"/>
        <end position="293"/>
    </location>
</feature>
<keyword evidence="3" id="KW-0560">Oxidoreductase</keyword>
<evidence type="ECO:0000313" key="6">
    <source>
        <dbReference type="Proteomes" id="UP000198327"/>
    </source>
</evidence>
<name>A0A239GC45_9NOCA</name>
<sequence>MALVSILVGSSTGSSPAAGLGSYVQAALERAGHTVVLLDAQAIDAASLLDGDSSDPDVVELVGLVEASDGVVAVTPMQNNSYSGVLKALLDILPHDALAGKILLPLATGGSNFHASALEYALVPVLRNLGAQQIVSGAYVLDRDIEFHPCEVVLAGDSEFEIDSVVDAFAGSFGSPTGEDDWTSSVSARQALSLLRDGATLLDVRSDAQEPDSGDIVGATVVPKPDIEERFGLDVGGRVVTRFEKNSPILVFCNGARGSRPVALRLEALGYSSVRQVRGGFQALLAEQHGSTFHVNP</sequence>
<dbReference type="InterPro" id="IPR001763">
    <property type="entry name" value="Rhodanese-like_dom"/>
</dbReference>
<reference evidence="6" key="1">
    <citation type="submission" date="2017-06" db="EMBL/GenBank/DDBJ databases">
        <authorList>
            <person name="Varghese N."/>
            <person name="Submissions S."/>
        </authorList>
    </citation>
    <scope>NUCLEOTIDE SEQUENCE [LARGE SCALE GENOMIC DNA]</scope>
    <source>
        <strain evidence="6">JCM 23211</strain>
    </source>
</reference>
<dbReference type="InterPro" id="IPR005025">
    <property type="entry name" value="FMN_Rdtase-like_dom"/>
</dbReference>
<dbReference type="EMBL" id="FZOW01000004">
    <property type="protein sequence ID" value="SNS66282.1"/>
    <property type="molecule type" value="Genomic_DNA"/>
</dbReference>
<dbReference type="SMART" id="SM00450">
    <property type="entry name" value="RHOD"/>
    <property type="match status" value="1"/>
</dbReference>
<dbReference type="OrthoDB" id="1643408at2"/>
<protein>
    <submittedName>
        <fullName evidence="5">FMN reductase, SsuE family</fullName>
    </submittedName>
</protein>
<evidence type="ECO:0000256" key="3">
    <source>
        <dbReference type="ARBA" id="ARBA00023002"/>
    </source>
</evidence>
<dbReference type="Gene3D" id="3.40.50.360">
    <property type="match status" value="1"/>
</dbReference>
<accession>A0A239GC45</accession>
<evidence type="ECO:0000256" key="2">
    <source>
        <dbReference type="ARBA" id="ARBA00022643"/>
    </source>
</evidence>
<dbReference type="SUPFAM" id="SSF52218">
    <property type="entry name" value="Flavoproteins"/>
    <property type="match status" value="1"/>
</dbReference>
<dbReference type="Pfam" id="PF03358">
    <property type="entry name" value="FMN_red"/>
    <property type="match status" value="1"/>
</dbReference>